<dbReference type="AlphaFoldDB" id="A0A2I0UDA5"/>
<gene>
    <name evidence="1" type="ORF">llap_5669</name>
</gene>
<dbReference type="EMBL" id="KZ505855">
    <property type="protein sequence ID" value="PKU44021.1"/>
    <property type="molecule type" value="Genomic_DNA"/>
</dbReference>
<reference evidence="2" key="2">
    <citation type="submission" date="2017-12" db="EMBL/GenBank/DDBJ databases">
        <title>Genome sequence of the Bar-tailed Godwit (Limosa lapponica baueri).</title>
        <authorList>
            <person name="Lima N.C.B."/>
            <person name="Parody-Merino A.M."/>
            <person name="Battley P.F."/>
            <person name="Fidler A.E."/>
            <person name="Prosdocimi F."/>
        </authorList>
    </citation>
    <scope>NUCLEOTIDE SEQUENCE [LARGE SCALE GENOMIC DNA]</scope>
</reference>
<name>A0A2I0UDA5_LIMLA</name>
<keyword evidence="2" id="KW-1185">Reference proteome</keyword>
<evidence type="ECO:0000313" key="2">
    <source>
        <dbReference type="Proteomes" id="UP000233556"/>
    </source>
</evidence>
<evidence type="ECO:0000313" key="1">
    <source>
        <dbReference type="EMBL" id="PKU44021.1"/>
    </source>
</evidence>
<organism evidence="1 2">
    <name type="scientific">Limosa lapponica baueri</name>
    <dbReference type="NCBI Taxonomy" id="1758121"/>
    <lineage>
        <taxon>Eukaryota</taxon>
        <taxon>Metazoa</taxon>
        <taxon>Chordata</taxon>
        <taxon>Craniata</taxon>
        <taxon>Vertebrata</taxon>
        <taxon>Euteleostomi</taxon>
        <taxon>Archelosauria</taxon>
        <taxon>Archosauria</taxon>
        <taxon>Dinosauria</taxon>
        <taxon>Saurischia</taxon>
        <taxon>Theropoda</taxon>
        <taxon>Coelurosauria</taxon>
        <taxon>Aves</taxon>
        <taxon>Neognathae</taxon>
        <taxon>Neoaves</taxon>
        <taxon>Charadriiformes</taxon>
        <taxon>Scolopacidae</taxon>
        <taxon>Limosa</taxon>
    </lineage>
</organism>
<reference evidence="2" key="1">
    <citation type="submission" date="2017-11" db="EMBL/GenBank/DDBJ databases">
        <authorList>
            <person name="Lima N.C."/>
            <person name="Parody-Merino A.M."/>
            <person name="Battley P.F."/>
            <person name="Fidler A.E."/>
            <person name="Prosdocimi F."/>
        </authorList>
    </citation>
    <scope>NUCLEOTIDE SEQUENCE [LARGE SCALE GENOMIC DNA]</scope>
</reference>
<sequence length="157" mass="17694">MIQVLLGPMRFEHTTLLSENLIIHSLPGVLVGPDLLQIWPTAVSSDMLGYFVIDIKTGYIHTPSIEKVEVLNAFFPSVFISKTGLWESQRPETKGKGWSKEDVLLLEDDQVMLDGGTAIWSVSQTSQFGIINELAEDILCPLVQVIDEYVEQEWIKY</sequence>
<dbReference type="Proteomes" id="UP000233556">
    <property type="component" value="Unassembled WGS sequence"/>
</dbReference>
<accession>A0A2I0UDA5</accession>
<proteinExistence type="predicted"/>
<protein>
    <submittedName>
        <fullName evidence="1">Uncharacterized protein</fullName>
    </submittedName>
</protein>